<dbReference type="PANTHER" id="PTHR30246">
    <property type="entry name" value="2-KETO-3-DEOXY-6-PHOSPHOGLUCONATE ALDOLASE"/>
    <property type="match status" value="1"/>
</dbReference>
<proteinExistence type="inferred from homology"/>
<evidence type="ECO:0000256" key="5">
    <source>
        <dbReference type="ARBA" id="ARBA00023277"/>
    </source>
</evidence>
<comment type="similarity">
    <text evidence="2">Belongs to the KHG/KDPG aldolase family.</text>
</comment>
<evidence type="ECO:0000256" key="3">
    <source>
        <dbReference type="ARBA" id="ARBA00011233"/>
    </source>
</evidence>
<dbReference type="GO" id="GO:0008675">
    <property type="term" value="F:2-dehydro-3-deoxy-phosphogluconate aldolase activity"/>
    <property type="evidence" value="ECO:0007669"/>
    <property type="project" value="UniProtKB-EC"/>
</dbReference>
<name>A0A941F5K4_9BACT</name>
<dbReference type="AlphaFoldDB" id="A0A941F5K4"/>
<dbReference type="EC" id="4.1.2.14" evidence="6"/>
<keyword evidence="5" id="KW-0119">Carbohydrate metabolism</keyword>
<dbReference type="InterPro" id="IPR000887">
    <property type="entry name" value="Aldlse_KDPG_KHG"/>
</dbReference>
<dbReference type="Proteomes" id="UP000679220">
    <property type="component" value="Unassembled WGS sequence"/>
</dbReference>
<evidence type="ECO:0000256" key="1">
    <source>
        <dbReference type="ARBA" id="ARBA00004761"/>
    </source>
</evidence>
<evidence type="ECO:0000313" key="7">
    <source>
        <dbReference type="Proteomes" id="UP000679220"/>
    </source>
</evidence>
<keyword evidence="7" id="KW-1185">Reference proteome</keyword>
<evidence type="ECO:0000256" key="2">
    <source>
        <dbReference type="ARBA" id="ARBA00006906"/>
    </source>
</evidence>
<dbReference type="InterPro" id="IPR013785">
    <property type="entry name" value="Aldolase_TIM"/>
</dbReference>
<comment type="caution">
    <text evidence="6">The sequence shown here is derived from an EMBL/GenBank/DDBJ whole genome shotgun (WGS) entry which is preliminary data.</text>
</comment>
<comment type="subunit">
    <text evidence="3">Homotrimer.</text>
</comment>
<reference evidence="6" key="1">
    <citation type="journal article" date="2018" name="Int. J. Syst. Evol. Microbiol.">
        <title>Carboxylicivirga sediminis sp. nov., isolated from coastal sediment.</title>
        <authorList>
            <person name="Wang F.Q."/>
            <person name="Ren L.H."/>
            <person name="Zou R.J."/>
            <person name="Sun Y.Z."/>
            <person name="Liu X.J."/>
            <person name="Jiang F."/>
            <person name="Liu L.J."/>
        </authorList>
    </citation>
    <scope>NUCLEOTIDE SEQUENCE</scope>
    <source>
        <strain evidence="6">JR1</strain>
    </source>
</reference>
<dbReference type="GO" id="GO:0008700">
    <property type="term" value="F:(R,S)-4-hydroxy-2-oxoglutarate aldolase activity"/>
    <property type="evidence" value="ECO:0007669"/>
    <property type="project" value="UniProtKB-EC"/>
</dbReference>
<reference evidence="6" key="2">
    <citation type="submission" date="2021-04" db="EMBL/GenBank/DDBJ databases">
        <authorList>
            <person name="Zhang T."/>
            <person name="Zhang Y."/>
            <person name="Lu D."/>
            <person name="Zuo D."/>
            <person name="Du Z."/>
        </authorList>
    </citation>
    <scope>NUCLEOTIDE SEQUENCE</scope>
    <source>
        <strain evidence="6">JR1</strain>
    </source>
</reference>
<organism evidence="6 7">
    <name type="scientific">Carboxylicivirga sediminis</name>
    <dbReference type="NCBI Taxonomy" id="2006564"/>
    <lineage>
        <taxon>Bacteria</taxon>
        <taxon>Pseudomonadati</taxon>
        <taxon>Bacteroidota</taxon>
        <taxon>Bacteroidia</taxon>
        <taxon>Marinilabiliales</taxon>
        <taxon>Marinilabiliaceae</taxon>
        <taxon>Carboxylicivirga</taxon>
    </lineage>
</organism>
<dbReference type="NCBIfam" id="NF005499">
    <property type="entry name" value="PRK07114.1"/>
    <property type="match status" value="1"/>
</dbReference>
<accession>A0A941F5K4</accession>
<keyword evidence="4 6" id="KW-0456">Lyase</keyword>
<evidence type="ECO:0000256" key="4">
    <source>
        <dbReference type="ARBA" id="ARBA00023239"/>
    </source>
</evidence>
<dbReference type="EC" id="4.1.3.16" evidence="6"/>
<dbReference type="PANTHER" id="PTHR30246:SF1">
    <property type="entry name" value="2-DEHYDRO-3-DEOXY-6-PHOSPHOGALACTONATE ALDOLASE-RELATED"/>
    <property type="match status" value="1"/>
</dbReference>
<comment type="pathway">
    <text evidence="1">Carbohydrate acid metabolism.</text>
</comment>
<dbReference type="Pfam" id="PF01081">
    <property type="entry name" value="Aldolase"/>
    <property type="match status" value="1"/>
</dbReference>
<sequence length="222" mass="24185">MSKFSRIDVSLKMKETGIVPVFYHADVEICKQVLKACYEGGARVFEFTNRGDFAHEVFGELTKYVRQELPEMAMGVGSIIDAATTALYMQLGADFIVSPILNEEMAKMCNRRKVSWSPGCGSLSEISKAEELGAEVVKIFPGQQVGGPEFVKAVKGPCPWSSIMPTGGVEPTEENLSRWFKAGVHCVGMGSQLISKEVIASGNYASLTETVKKAIAIVHKLK</sequence>
<dbReference type="Gene3D" id="3.20.20.70">
    <property type="entry name" value="Aldolase class I"/>
    <property type="match status" value="1"/>
</dbReference>
<evidence type="ECO:0000313" key="6">
    <source>
        <dbReference type="EMBL" id="MBR8537216.1"/>
    </source>
</evidence>
<gene>
    <name evidence="6" type="ORF">KDU71_16730</name>
</gene>
<protein>
    <submittedName>
        <fullName evidence="6">Bifunctional 4-hydroxy-2-oxoglutarate aldolase/2-dehydro-3-deoxy-phosphogluconate aldolase</fullName>
        <ecNumber evidence="6">4.1.2.14</ecNumber>
        <ecNumber evidence="6">4.1.3.16</ecNumber>
    </submittedName>
</protein>
<dbReference type="RefSeq" id="WP_212192241.1">
    <property type="nucleotide sequence ID" value="NZ_JAGTAR010000028.1"/>
</dbReference>
<dbReference type="EMBL" id="JAGTAR010000028">
    <property type="protein sequence ID" value="MBR8537216.1"/>
    <property type="molecule type" value="Genomic_DNA"/>
</dbReference>
<dbReference type="CDD" id="cd00452">
    <property type="entry name" value="KDPG_aldolase"/>
    <property type="match status" value="1"/>
</dbReference>
<dbReference type="SUPFAM" id="SSF51569">
    <property type="entry name" value="Aldolase"/>
    <property type="match status" value="1"/>
</dbReference>